<dbReference type="InterPro" id="IPR003439">
    <property type="entry name" value="ABC_transporter-like_ATP-bd"/>
</dbReference>
<dbReference type="EMBL" id="JANLCK010000001">
    <property type="protein sequence ID" value="MCS5724647.1"/>
    <property type="molecule type" value="Genomic_DNA"/>
</dbReference>
<dbReference type="GO" id="GO:0005524">
    <property type="term" value="F:ATP binding"/>
    <property type="evidence" value="ECO:0007669"/>
    <property type="project" value="UniProtKB-KW"/>
</dbReference>
<dbReference type="PROSITE" id="PS50893">
    <property type="entry name" value="ABC_TRANSPORTER_2"/>
    <property type="match status" value="2"/>
</dbReference>
<keyword evidence="2" id="KW-0677">Repeat</keyword>
<evidence type="ECO:0000259" key="5">
    <source>
        <dbReference type="PROSITE" id="PS50893"/>
    </source>
</evidence>
<dbReference type="SMART" id="SM00382">
    <property type="entry name" value="AAA"/>
    <property type="match status" value="2"/>
</dbReference>
<gene>
    <name evidence="6" type="ORF">N1028_01925</name>
</gene>
<name>A0AA41XAJ9_9MICO</name>
<dbReference type="InterPro" id="IPR003593">
    <property type="entry name" value="AAA+_ATPase"/>
</dbReference>
<evidence type="ECO:0000256" key="2">
    <source>
        <dbReference type="ARBA" id="ARBA00022737"/>
    </source>
</evidence>
<feature type="domain" description="ABC transporter" evidence="5">
    <location>
        <begin position="250"/>
        <end position="494"/>
    </location>
</feature>
<dbReference type="InterPro" id="IPR017871">
    <property type="entry name" value="ABC_transporter-like_CS"/>
</dbReference>
<protein>
    <submittedName>
        <fullName evidence="6">Sugar ABC transporter ATP-binding protein</fullName>
    </submittedName>
</protein>
<evidence type="ECO:0000256" key="4">
    <source>
        <dbReference type="ARBA" id="ARBA00022840"/>
    </source>
</evidence>
<keyword evidence="3" id="KW-0547">Nucleotide-binding</keyword>
<organism evidence="6 7">
    <name type="scientific">Herbiconiux oxytropis</name>
    <dbReference type="NCBI Taxonomy" id="2970915"/>
    <lineage>
        <taxon>Bacteria</taxon>
        <taxon>Bacillati</taxon>
        <taxon>Actinomycetota</taxon>
        <taxon>Actinomycetes</taxon>
        <taxon>Micrococcales</taxon>
        <taxon>Microbacteriaceae</taxon>
        <taxon>Herbiconiux</taxon>
    </lineage>
</organism>
<proteinExistence type="predicted"/>
<keyword evidence="4 6" id="KW-0067">ATP-binding</keyword>
<feature type="domain" description="ABC transporter" evidence="5">
    <location>
        <begin position="8"/>
        <end position="239"/>
    </location>
</feature>
<evidence type="ECO:0000313" key="6">
    <source>
        <dbReference type="EMBL" id="MCS5724647.1"/>
    </source>
</evidence>
<dbReference type="Gene3D" id="3.40.50.300">
    <property type="entry name" value="P-loop containing nucleotide triphosphate hydrolases"/>
    <property type="match status" value="2"/>
</dbReference>
<dbReference type="PANTHER" id="PTHR43790:SF9">
    <property type="entry name" value="GALACTOFURANOSE TRANSPORTER ATP-BINDING PROTEIN YTFR"/>
    <property type="match status" value="1"/>
</dbReference>
<dbReference type="SUPFAM" id="SSF52540">
    <property type="entry name" value="P-loop containing nucleoside triphosphate hydrolases"/>
    <property type="match status" value="2"/>
</dbReference>
<dbReference type="CDD" id="cd03216">
    <property type="entry name" value="ABC_Carb_Monos_I"/>
    <property type="match status" value="1"/>
</dbReference>
<dbReference type="PANTHER" id="PTHR43790">
    <property type="entry name" value="CARBOHYDRATE TRANSPORT ATP-BINDING PROTEIN MG119-RELATED"/>
    <property type="match status" value="1"/>
</dbReference>
<dbReference type="GO" id="GO:0016887">
    <property type="term" value="F:ATP hydrolysis activity"/>
    <property type="evidence" value="ECO:0007669"/>
    <property type="project" value="InterPro"/>
</dbReference>
<reference evidence="6" key="1">
    <citation type="submission" date="2022-08" db="EMBL/GenBank/DDBJ databases">
        <authorList>
            <person name="Deng Y."/>
            <person name="Han X.-F."/>
            <person name="Zhang Y.-Q."/>
        </authorList>
    </citation>
    <scope>NUCLEOTIDE SEQUENCE</scope>
    <source>
        <strain evidence="6">CPCC 203407</strain>
    </source>
</reference>
<evidence type="ECO:0000256" key="1">
    <source>
        <dbReference type="ARBA" id="ARBA00022448"/>
    </source>
</evidence>
<sequence length="504" mass="53709">MQTRQLLLRVEGIVKAFPGLMALDGVSLDVRSGEVVAVVGHNGSGKSTLVKVLAGIYQQDAGTVALETMAGQTAELHFIHQDLGLVPALSAVENLNLVQASSGALAPLRTKGETRRARSLLSRFGQQFDVHAKVSELTPAQRAIVAIARALEGWAGPHNVLVLDEPTEALHKNEVDILFSAVRSVAGDGAGVIFISHRLDEVLDLADRVVVLRDGVKVADERAQDLDHGRLVELVTGSALSEQREHVRRERGADAVLRIRGLRGAVVDGLDLDLRPGETVGVAGVLGSGREEVPSLVFGADGGTSAEYLLHGRPYERRSAAASIRNGLAFVAGDRARFGSVPQLNARENITLPRLGAHRSRMGAISIRRERAEAARLAAVFDVKPARTEQRFGLFSGGNQQKIVMAKWLRNTPSVLLLEEPTQGVDIGAKAAIYAAVDGASAAGAAVLVCSSDAKELVRLCDRVLVLREGRVAAELSGDELTERRLVLEGYGLVDEQAVPHPSI</sequence>
<dbReference type="Pfam" id="PF00005">
    <property type="entry name" value="ABC_tran"/>
    <property type="match status" value="2"/>
</dbReference>
<accession>A0AA41XAJ9</accession>
<evidence type="ECO:0000256" key="3">
    <source>
        <dbReference type="ARBA" id="ARBA00022741"/>
    </source>
</evidence>
<keyword evidence="7" id="KW-1185">Reference proteome</keyword>
<dbReference type="InterPro" id="IPR050107">
    <property type="entry name" value="ABC_carbohydrate_import_ATPase"/>
</dbReference>
<dbReference type="Proteomes" id="UP001165587">
    <property type="component" value="Unassembled WGS sequence"/>
</dbReference>
<dbReference type="RefSeq" id="WP_259525075.1">
    <property type="nucleotide sequence ID" value="NZ_JANLCK010000001.1"/>
</dbReference>
<dbReference type="PROSITE" id="PS00211">
    <property type="entry name" value="ABC_TRANSPORTER_1"/>
    <property type="match status" value="1"/>
</dbReference>
<evidence type="ECO:0000313" key="7">
    <source>
        <dbReference type="Proteomes" id="UP001165587"/>
    </source>
</evidence>
<dbReference type="InterPro" id="IPR027417">
    <property type="entry name" value="P-loop_NTPase"/>
</dbReference>
<comment type="caution">
    <text evidence="6">The sequence shown here is derived from an EMBL/GenBank/DDBJ whole genome shotgun (WGS) entry which is preliminary data.</text>
</comment>
<dbReference type="CDD" id="cd03215">
    <property type="entry name" value="ABC_Carb_Monos_II"/>
    <property type="match status" value="1"/>
</dbReference>
<dbReference type="AlphaFoldDB" id="A0AA41XAJ9"/>
<keyword evidence="1" id="KW-0813">Transport</keyword>